<dbReference type="Proteomes" id="UP001162891">
    <property type="component" value="Chromosome"/>
</dbReference>
<dbReference type="RefSeq" id="WP_248360321.1">
    <property type="nucleotide sequence ID" value="NZ_AP025591.1"/>
</dbReference>
<keyword evidence="1" id="KW-1133">Transmembrane helix</keyword>
<gene>
    <name evidence="3" type="ORF">AMOR_16280</name>
</gene>
<organism evidence="3 4">
    <name type="scientific">Anaeromyxobacter oryzae</name>
    <dbReference type="NCBI Taxonomy" id="2918170"/>
    <lineage>
        <taxon>Bacteria</taxon>
        <taxon>Pseudomonadati</taxon>
        <taxon>Myxococcota</taxon>
        <taxon>Myxococcia</taxon>
        <taxon>Myxococcales</taxon>
        <taxon>Cystobacterineae</taxon>
        <taxon>Anaeromyxobacteraceae</taxon>
        <taxon>Anaeromyxobacter</taxon>
    </lineage>
</organism>
<sequence length="181" mass="18595">MDSILRVLLLRTALPVAAIAVAFAVAHVRGADVRTLFALRPPSARAALGWLLFWAAWVAAVEVAARALGVAAPAPWVGRGAALLAAIAVGMVLAAPALEELVFRGALVSRLQPRLGTAATVLATAALFSAVHVQYGLPELGLLFLDGVVLALARVRTGSVLLPFAMHAAGNLVAFVQRAAG</sequence>
<feature type="transmembrane region" description="Helical" evidence="1">
    <location>
        <begin position="6"/>
        <end position="26"/>
    </location>
</feature>
<keyword evidence="1" id="KW-0812">Transmembrane</keyword>
<feature type="domain" description="CAAX prenyl protease 2/Lysostaphin resistance protein A-like" evidence="2">
    <location>
        <begin position="84"/>
        <end position="173"/>
    </location>
</feature>
<evidence type="ECO:0000313" key="3">
    <source>
        <dbReference type="EMBL" id="BDG02632.1"/>
    </source>
</evidence>
<protein>
    <recommendedName>
        <fullName evidence="2">CAAX prenyl protease 2/Lysostaphin resistance protein A-like domain-containing protein</fullName>
    </recommendedName>
</protein>
<dbReference type="InterPro" id="IPR003675">
    <property type="entry name" value="Rce1/LyrA-like_dom"/>
</dbReference>
<evidence type="ECO:0000256" key="1">
    <source>
        <dbReference type="SAM" id="Phobius"/>
    </source>
</evidence>
<evidence type="ECO:0000313" key="4">
    <source>
        <dbReference type="Proteomes" id="UP001162891"/>
    </source>
</evidence>
<dbReference type="EMBL" id="AP025591">
    <property type="protein sequence ID" value="BDG02632.1"/>
    <property type="molecule type" value="Genomic_DNA"/>
</dbReference>
<dbReference type="Pfam" id="PF02517">
    <property type="entry name" value="Rce1-like"/>
    <property type="match status" value="1"/>
</dbReference>
<reference evidence="4" key="1">
    <citation type="journal article" date="2022" name="Int. J. Syst. Evol. Microbiol.">
        <title>Anaeromyxobacter oryzae sp. nov., Anaeromyxobacter diazotrophicus sp. nov. and Anaeromyxobacter paludicola sp. nov., isolated from paddy soils.</title>
        <authorList>
            <person name="Itoh H."/>
            <person name="Xu Z."/>
            <person name="Mise K."/>
            <person name="Masuda Y."/>
            <person name="Ushijima N."/>
            <person name="Hayakawa C."/>
            <person name="Shiratori Y."/>
            <person name="Senoo K."/>
        </authorList>
    </citation>
    <scope>NUCLEOTIDE SEQUENCE [LARGE SCALE GENOMIC DNA]</scope>
    <source>
        <strain evidence="4">Red232</strain>
    </source>
</reference>
<proteinExistence type="predicted"/>
<keyword evidence="4" id="KW-1185">Reference proteome</keyword>
<dbReference type="InterPro" id="IPR052710">
    <property type="entry name" value="CAAX_protease"/>
</dbReference>
<dbReference type="PANTHER" id="PTHR36435:SF1">
    <property type="entry name" value="CAAX AMINO TERMINAL PROTEASE FAMILY PROTEIN"/>
    <property type="match status" value="1"/>
</dbReference>
<name>A0ABM7WT27_9BACT</name>
<evidence type="ECO:0000259" key="2">
    <source>
        <dbReference type="Pfam" id="PF02517"/>
    </source>
</evidence>
<feature type="transmembrane region" description="Helical" evidence="1">
    <location>
        <begin position="47"/>
        <end position="69"/>
    </location>
</feature>
<accession>A0ABM7WT27</accession>
<keyword evidence="1" id="KW-0472">Membrane</keyword>
<dbReference type="PANTHER" id="PTHR36435">
    <property type="entry name" value="SLR1288 PROTEIN"/>
    <property type="match status" value="1"/>
</dbReference>
<feature type="transmembrane region" description="Helical" evidence="1">
    <location>
        <begin position="81"/>
        <end position="103"/>
    </location>
</feature>